<feature type="transmembrane region" description="Helical" evidence="1">
    <location>
        <begin position="37"/>
        <end position="55"/>
    </location>
</feature>
<keyword evidence="1" id="KW-0472">Membrane</keyword>
<name>A0A512NH61_9HYPH</name>
<proteinExistence type="predicted"/>
<sequence>MGLLGNLVMVATLFSATIALAVLAPGSIDSNDMGFRLGALLLFGSAVGVVSAIGGRGRAVKMATRLF</sequence>
<comment type="caution">
    <text evidence="2">The sequence shown here is derived from an EMBL/GenBank/DDBJ whole genome shotgun (WGS) entry which is preliminary data.</text>
</comment>
<dbReference type="AlphaFoldDB" id="A0A512NH61"/>
<reference evidence="2 3" key="1">
    <citation type="submission" date="2019-07" db="EMBL/GenBank/DDBJ databases">
        <title>Whole genome shotgun sequence of Reyranella soli NBRC 108950.</title>
        <authorList>
            <person name="Hosoyama A."/>
            <person name="Uohara A."/>
            <person name="Ohji S."/>
            <person name="Ichikawa N."/>
        </authorList>
    </citation>
    <scope>NUCLEOTIDE SEQUENCE [LARGE SCALE GENOMIC DNA]</scope>
    <source>
        <strain evidence="2 3">NBRC 108950</strain>
    </source>
</reference>
<evidence type="ECO:0000313" key="2">
    <source>
        <dbReference type="EMBL" id="GEP58283.1"/>
    </source>
</evidence>
<dbReference type="Proteomes" id="UP000321058">
    <property type="component" value="Unassembled WGS sequence"/>
</dbReference>
<keyword evidence="1" id="KW-1133">Transmembrane helix</keyword>
<evidence type="ECO:0000256" key="1">
    <source>
        <dbReference type="SAM" id="Phobius"/>
    </source>
</evidence>
<evidence type="ECO:0000313" key="3">
    <source>
        <dbReference type="Proteomes" id="UP000321058"/>
    </source>
</evidence>
<dbReference type="EMBL" id="BKAJ01000097">
    <property type="protein sequence ID" value="GEP58283.1"/>
    <property type="molecule type" value="Genomic_DNA"/>
</dbReference>
<dbReference type="OrthoDB" id="9939508at2"/>
<organism evidence="2 3">
    <name type="scientific">Reyranella soli</name>
    <dbReference type="NCBI Taxonomy" id="1230389"/>
    <lineage>
        <taxon>Bacteria</taxon>
        <taxon>Pseudomonadati</taxon>
        <taxon>Pseudomonadota</taxon>
        <taxon>Alphaproteobacteria</taxon>
        <taxon>Hyphomicrobiales</taxon>
        <taxon>Reyranellaceae</taxon>
        <taxon>Reyranella</taxon>
    </lineage>
</organism>
<protein>
    <submittedName>
        <fullName evidence="2">Uncharacterized protein</fullName>
    </submittedName>
</protein>
<dbReference type="RefSeq" id="WP_147153368.1">
    <property type="nucleotide sequence ID" value="NZ_BKAJ01000097.1"/>
</dbReference>
<keyword evidence="1" id="KW-0812">Transmembrane</keyword>
<accession>A0A512NH61</accession>
<keyword evidence="3" id="KW-1185">Reference proteome</keyword>
<gene>
    <name evidence="2" type="ORF">RSO01_54490</name>
</gene>